<evidence type="ECO:0000313" key="1">
    <source>
        <dbReference type="EMBL" id="SMX54053.1"/>
    </source>
</evidence>
<name>A0A1Y6K316_9CHLR</name>
<dbReference type="Proteomes" id="UP000195514">
    <property type="component" value="Chromosome I"/>
</dbReference>
<sequence length="44" mass="5058">MIDKWLNTKEYFVTYGLLINAAKHFGFCTYQEIAQANGWPMVGS</sequence>
<reference evidence="2" key="1">
    <citation type="submission" date="2017-05" db="EMBL/GenBank/DDBJ databases">
        <authorList>
            <person name="Kirkegaard R."/>
            <person name="Mcilroy J S."/>
        </authorList>
    </citation>
    <scope>NUCLEOTIDE SEQUENCE [LARGE SCALE GENOMIC DNA]</scope>
</reference>
<proteinExistence type="predicted"/>
<dbReference type="KEGG" id="abat:CFX1CAM_0988"/>
<keyword evidence="2" id="KW-1185">Reference proteome</keyword>
<dbReference type="RefSeq" id="WP_269457042.1">
    <property type="nucleotide sequence ID" value="NZ_LT859958.1"/>
</dbReference>
<evidence type="ECO:0000313" key="2">
    <source>
        <dbReference type="Proteomes" id="UP000195514"/>
    </source>
</evidence>
<protein>
    <submittedName>
        <fullName evidence="1">Uncharacterized protein</fullName>
    </submittedName>
</protein>
<gene>
    <name evidence="1" type="ORF">CFX1CAM_0988</name>
</gene>
<dbReference type="EMBL" id="LT859958">
    <property type="protein sequence ID" value="SMX54053.1"/>
    <property type="molecule type" value="Genomic_DNA"/>
</dbReference>
<dbReference type="AlphaFoldDB" id="A0A1Y6K316"/>
<accession>A0A1Y6K316</accession>
<organism evidence="1 2">
    <name type="scientific">Candidatus Brevifilum fermentans</name>
    <dbReference type="NCBI Taxonomy" id="1986204"/>
    <lineage>
        <taxon>Bacteria</taxon>
        <taxon>Bacillati</taxon>
        <taxon>Chloroflexota</taxon>
        <taxon>Anaerolineae</taxon>
        <taxon>Anaerolineales</taxon>
        <taxon>Anaerolineaceae</taxon>
        <taxon>Candidatus Brevifilum</taxon>
    </lineage>
</organism>